<organism evidence="2 3">
    <name type="scientific">candidate division WWE3 bacterium</name>
    <dbReference type="NCBI Taxonomy" id="2053526"/>
    <lineage>
        <taxon>Bacteria</taxon>
        <taxon>Katanobacteria</taxon>
    </lineage>
</organism>
<feature type="transmembrane region" description="Helical" evidence="1">
    <location>
        <begin position="101"/>
        <end position="130"/>
    </location>
</feature>
<name>A0A7X9E7P9_UNCKA</name>
<keyword evidence="1" id="KW-1133">Transmembrane helix</keyword>
<dbReference type="Proteomes" id="UP000590542">
    <property type="component" value="Unassembled WGS sequence"/>
</dbReference>
<dbReference type="EMBL" id="JAAZNV010000014">
    <property type="protein sequence ID" value="NMB92010.1"/>
    <property type="molecule type" value="Genomic_DNA"/>
</dbReference>
<feature type="transmembrane region" description="Helical" evidence="1">
    <location>
        <begin position="77"/>
        <end position="95"/>
    </location>
</feature>
<sequence length="141" mass="15579">MLDWFTIITEFVKSAWEEAYIPPTDVLVPTYFGWIAIAIAIISMSVLGQARDNLKIQASGKYRQKKLSEAENLKKKGITYGIALILLGIVILLLQEYVLQALFAVICFIAAAIVLCVAMGLVALLIIILINVSMGVIFLFE</sequence>
<dbReference type="AlphaFoldDB" id="A0A7X9E7P9"/>
<evidence type="ECO:0000313" key="2">
    <source>
        <dbReference type="EMBL" id="NMB92010.1"/>
    </source>
</evidence>
<comment type="caution">
    <text evidence="2">The sequence shown here is derived from an EMBL/GenBank/DDBJ whole genome shotgun (WGS) entry which is preliminary data.</text>
</comment>
<evidence type="ECO:0000313" key="3">
    <source>
        <dbReference type="Proteomes" id="UP000590542"/>
    </source>
</evidence>
<protein>
    <submittedName>
        <fullName evidence="2">Uncharacterized protein</fullName>
    </submittedName>
</protein>
<keyword evidence="1" id="KW-0472">Membrane</keyword>
<keyword evidence="1" id="KW-0812">Transmembrane</keyword>
<gene>
    <name evidence="2" type="ORF">GYA37_04220</name>
</gene>
<evidence type="ECO:0000256" key="1">
    <source>
        <dbReference type="SAM" id="Phobius"/>
    </source>
</evidence>
<proteinExistence type="predicted"/>
<accession>A0A7X9E7P9</accession>
<reference evidence="2 3" key="1">
    <citation type="journal article" date="2020" name="Biotechnol. Biofuels">
        <title>New insights from the biogas microbiome by comprehensive genome-resolved metagenomics of nearly 1600 species originating from multiple anaerobic digesters.</title>
        <authorList>
            <person name="Campanaro S."/>
            <person name="Treu L."/>
            <person name="Rodriguez-R L.M."/>
            <person name="Kovalovszki A."/>
            <person name="Ziels R.M."/>
            <person name="Maus I."/>
            <person name="Zhu X."/>
            <person name="Kougias P.G."/>
            <person name="Basile A."/>
            <person name="Luo G."/>
            <person name="Schluter A."/>
            <person name="Konstantinidis K.T."/>
            <person name="Angelidaki I."/>
        </authorList>
    </citation>
    <scope>NUCLEOTIDE SEQUENCE [LARGE SCALE GENOMIC DNA]</scope>
    <source>
        <strain evidence="2">AS27yjCOA_202</strain>
    </source>
</reference>
<feature type="transmembrane region" description="Helical" evidence="1">
    <location>
        <begin position="31"/>
        <end position="48"/>
    </location>
</feature>